<name>A0A0P7AX67_9FLAO</name>
<accession>A0A0P7AX67</accession>
<keyword evidence="2" id="KW-1185">Reference proteome</keyword>
<dbReference type="Proteomes" id="UP000050280">
    <property type="component" value="Unassembled WGS sequence"/>
</dbReference>
<organism evidence="1 2">
    <name type="scientific">Croceitalea dokdonensis DOKDO 023</name>
    <dbReference type="NCBI Taxonomy" id="1300341"/>
    <lineage>
        <taxon>Bacteria</taxon>
        <taxon>Pseudomonadati</taxon>
        <taxon>Bacteroidota</taxon>
        <taxon>Flavobacteriia</taxon>
        <taxon>Flavobacteriales</taxon>
        <taxon>Flavobacteriaceae</taxon>
        <taxon>Croceitalea</taxon>
    </lineage>
</organism>
<reference evidence="1 2" key="1">
    <citation type="submission" date="2015-09" db="EMBL/GenBank/DDBJ databases">
        <title>Genome sequence of the marine flavobacterium Croceitalea dokdonensis DOKDO 023 that contains proton- and sodium-pumping rhodopsins.</title>
        <authorList>
            <person name="Kwon S.-K."/>
            <person name="Lee H.K."/>
            <person name="Kwak M.-J."/>
            <person name="Kim J.F."/>
        </authorList>
    </citation>
    <scope>NUCLEOTIDE SEQUENCE [LARGE SCALE GENOMIC DNA]</scope>
    <source>
        <strain evidence="1 2">DOKDO 023</strain>
    </source>
</reference>
<dbReference type="AlphaFoldDB" id="A0A0P7AX67"/>
<proteinExistence type="predicted"/>
<sequence length="44" mass="5104">MMRSKRSGFPFTYSKVTTTSDMVSPFHSQQHDPFLNASLHFKLL</sequence>
<protein>
    <submittedName>
        <fullName evidence="1">Uncharacterized protein</fullName>
    </submittedName>
</protein>
<comment type="caution">
    <text evidence="1">The sequence shown here is derived from an EMBL/GenBank/DDBJ whole genome shotgun (WGS) entry which is preliminary data.</text>
</comment>
<gene>
    <name evidence="1" type="ORF">I595_2912</name>
</gene>
<evidence type="ECO:0000313" key="1">
    <source>
        <dbReference type="EMBL" id="KPM30933.1"/>
    </source>
</evidence>
<dbReference type="EMBL" id="LDJX01000006">
    <property type="protein sequence ID" value="KPM30933.1"/>
    <property type="molecule type" value="Genomic_DNA"/>
</dbReference>
<evidence type="ECO:0000313" key="2">
    <source>
        <dbReference type="Proteomes" id="UP000050280"/>
    </source>
</evidence>